<name>A0ACC1HJJ3_9FUNG</name>
<feature type="non-terminal residue" evidence="1">
    <location>
        <position position="209"/>
    </location>
</feature>
<gene>
    <name evidence="1" type="ORF">EV182_007801</name>
</gene>
<accession>A0ACC1HJJ3</accession>
<evidence type="ECO:0000313" key="2">
    <source>
        <dbReference type="Proteomes" id="UP001145114"/>
    </source>
</evidence>
<dbReference type="EMBL" id="JAMZIH010003760">
    <property type="protein sequence ID" value="KAJ1676627.1"/>
    <property type="molecule type" value="Genomic_DNA"/>
</dbReference>
<comment type="caution">
    <text evidence="1">The sequence shown here is derived from an EMBL/GenBank/DDBJ whole genome shotgun (WGS) entry which is preliminary data.</text>
</comment>
<protein>
    <submittedName>
        <fullName evidence="1">Uncharacterized protein</fullName>
    </submittedName>
</protein>
<sequence length="209" mass="23125">MGRPLTASMLFSIPPLIGKVTAISELFEGRDYECIKGCYRSISEAREVVLTSRMLQDRSNYYTSLVSPKDSNSSGSSGGDDDDDGNILMAIRGDASFVYQLPVPRLEDWIVDDKRFTVRLPEPITVDTDLTRLDTKELEHTKTRVDLRDINVTFPGNRLTLISGPTGSGKSSLLLALMGELCCLKGWVDFPLREGTDGDDPDKRVPVGY</sequence>
<keyword evidence="2" id="KW-1185">Reference proteome</keyword>
<evidence type="ECO:0000313" key="1">
    <source>
        <dbReference type="EMBL" id="KAJ1676627.1"/>
    </source>
</evidence>
<proteinExistence type="predicted"/>
<organism evidence="1 2">
    <name type="scientific">Spiromyces aspiralis</name>
    <dbReference type="NCBI Taxonomy" id="68401"/>
    <lineage>
        <taxon>Eukaryota</taxon>
        <taxon>Fungi</taxon>
        <taxon>Fungi incertae sedis</taxon>
        <taxon>Zoopagomycota</taxon>
        <taxon>Kickxellomycotina</taxon>
        <taxon>Kickxellomycetes</taxon>
        <taxon>Kickxellales</taxon>
        <taxon>Kickxellaceae</taxon>
        <taxon>Spiromyces</taxon>
    </lineage>
</organism>
<reference evidence="1" key="1">
    <citation type="submission" date="2022-06" db="EMBL/GenBank/DDBJ databases">
        <title>Phylogenomic reconstructions and comparative analyses of Kickxellomycotina fungi.</title>
        <authorList>
            <person name="Reynolds N.K."/>
            <person name="Stajich J.E."/>
            <person name="Barry K."/>
            <person name="Grigoriev I.V."/>
            <person name="Crous P."/>
            <person name="Smith M.E."/>
        </authorList>
    </citation>
    <scope>NUCLEOTIDE SEQUENCE</scope>
    <source>
        <strain evidence="1">RSA 2271</strain>
    </source>
</reference>
<dbReference type="Proteomes" id="UP001145114">
    <property type="component" value="Unassembled WGS sequence"/>
</dbReference>